<dbReference type="InterPro" id="IPR002156">
    <property type="entry name" value="RNaseH_domain"/>
</dbReference>
<proteinExistence type="predicted"/>
<keyword evidence="2" id="KW-0548">Nucleotidyltransferase</keyword>
<dbReference type="AlphaFoldDB" id="A0A392QZF3"/>
<keyword evidence="3" id="KW-1185">Reference proteome</keyword>
<dbReference type="PANTHER" id="PTHR47723">
    <property type="entry name" value="OS05G0353850 PROTEIN"/>
    <property type="match status" value="1"/>
</dbReference>
<evidence type="ECO:0000313" key="2">
    <source>
        <dbReference type="EMBL" id="MCI29688.1"/>
    </source>
</evidence>
<dbReference type="Pfam" id="PF13456">
    <property type="entry name" value="RVT_3"/>
    <property type="match status" value="1"/>
</dbReference>
<sequence>TDGASKGIDRLSGCGNLVHDENGRWVVGFTRNLGTTIWPSYGMGIHEGLCIARNCGVRQLEVQLDSKIIHVNREANRCADIMANIGCVAFLNTIVYDQPSQELIQVLVDDCRGVSFPRLIAL</sequence>
<dbReference type="Proteomes" id="UP000265520">
    <property type="component" value="Unassembled WGS sequence"/>
</dbReference>
<dbReference type="SUPFAM" id="SSF53098">
    <property type="entry name" value="Ribonuclease H-like"/>
    <property type="match status" value="1"/>
</dbReference>
<feature type="non-terminal residue" evidence="2">
    <location>
        <position position="1"/>
    </location>
</feature>
<name>A0A392QZF3_9FABA</name>
<dbReference type="GO" id="GO:0003964">
    <property type="term" value="F:RNA-directed DNA polymerase activity"/>
    <property type="evidence" value="ECO:0007669"/>
    <property type="project" value="UniProtKB-KW"/>
</dbReference>
<dbReference type="InterPro" id="IPR012337">
    <property type="entry name" value="RNaseH-like_sf"/>
</dbReference>
<evidence type="ECO:0000313" key="3">
    <source>
        <dbReference type="Proteomes" id="UP000265520"/>
    </source>
</evidence>
<dbReference type="CDD" id="cd06222">
    <property type="entry name" value="RNase_H_like"/>
    <property type="match status" value="1"/>
</dbReference>
<dbReference type="GO" id="GO:0004523">
    <property type="term" value="F:RNA-DNA hybrid ribonuclease activity"/>
    <property type="evidence" value="ECO:0007669"/>
    <property type="project" value="InterPro"/>
</dbReference>
<dbReference type="InterPro" id="IPR053151">
    <property type="entry name" value="RNase_H-like"/>
</dbReference>
<accession>A0A392QZF3</accession>
<protein>
    <submittedName>
        <fullName evidence="2">Putative non-LTR retroelement reverse transcriptase</fullName>
    </submittedName>
</protein>
<dbReference type="GO" id="GO:0003676">
    <property type="term" value="F:nucleic acid binding"/>
    <property type="evidence" value="ECO:0007669"/>
    <property type="project" value="InterPro"/>
</dbReference>
<keyword evidence="2" id="KW-0808">Transferase</keyword>
<keyword evidence="2" id="KW-0695">RNA-directed DNA polymerase</keyword>
<comment type="caution">
    <text evidence="2">The sequence shown here is derived from an EMBL/GenBank/DDBJ whole genome shotgun (WGS) entry which is preliminary data.</text>
</comment>
<dbReference type="EMBL" id="LXQA010174282">
    <property type="protein sequence ID" value="MCI29688.1"/>
    <property type="molecule type" value="Genomic_DNA"/>
</dbReference>
<organism evidence="2 3">
    <name type="scientific">Trifolium medium</name>
    <dbReference type="NCBI Taxonomy" id="97028"/>
    <lineage>
        <taxon>Eukaryota</taxon>
        <taxon>Viridiplantae</taxon>
        <taxon>Streptophyta</taxon>
        <taxon>Embryophyta</taxon>
        <taxon>Tracheophyta</taxon>
        <taxon>Spermatophyta</taxon>
        <taxon>Magnoliopsida</taxon>
        <taxon>eudicotyledons</taxon>
        <taxon>Gunneridae</taxon>
        <taxon>Pentapetalae</taxon>
        <taxon>rosids</taxon>
        <taxon>fabids</taxon>
        <taxon>Fabales</taxon>
        <taxon>Fabaceae</taxon>
        <taxon>Papilionoideae</taxon>
        <taxon>50 kb inversion clade</taxon>
        <taxon>NPAAA clade</taxon>
        <taxon>Hologalegina</taxon>
        <taxon>IRL clade</taxon>
        <taxon>Trifolieae</taxon>
        <taxon>Trifolium</taxon>
    </lineage>
</organism>
<reference evidence="2 3" key="1">
    <citation type="journal article" date="2018" name="Front. Plant Sci.">
        <title>Red Clover (Trifolium pratense) and Zigzag Clover (T. medium) - A Picture of Genomic Similarities and Differences.</title>
        <authorList>
            <person name="Dluhosova J."/>
            <person name="Istvanek J."/>
            <person name="Nedelnik J."/>
            <person name="Repkova J."/>
        </authorList>
    </citation>
    <scope>NUCLEOTIDE SEQUENCE [LARGE SCALE GENOMIC DNA]</scope>
    <source>
        <strain evidence="3">cv. 10/8</strain>
        <tissue evidence="2">Leaf</tissue>
    </source>
</reference>
<evidence type="ECO:0000259" key="1">
    <source>
        <dbReference type="Pfam" id="PF13456"/>
    </source>
</evidence>
<dbReference type="InterPro" id="IPR044730">
    <property type="entry name" value="RNase_H-like_dom_plant"/>
</dbReference>
<dbReference type="PANTHER" id="PTHR47723:SF13">
    <property type="entry name" value="PUTATIVE-RELATED"/>
    <property type="match status" value="1"/>
</dbReference>
<feature type="domain" description="RNase H type-1" evidence="1">
    <location>
        <begin position="1"/>
        <end position="69"/>
    </location>
</feature>